<evidence type="ECO:0000256" key="1">
    <source>
        <dbReference type="ARBA" id="ARBA00001974"/>
    </source>
</evidence>
<evidence type="ECO:0000256" key="3">
    <source>
        <dbReference type="ARBA" id="ARBA00022630"/>
    </source>
</evidence>
<dbReference type="EMBL" id="BIFH01000022">
    <property type="protein sequence ID" value="GCD97006.1"/>
    <property type="molecule type" value="Genomic_DNA"/>
</dbReference>
<proteinExistence type="inferred from homology"/>
<dbReference type="PROSITE" id="PS51318">
    <property type="entry name" value="TAT"/>
    <property type="match status" value="1"/>
</dbReference>
<comment type="cofactor">
    <cofactor evidence="1">
        <name>FAD</name>
        <dbReference type="ChEBI" id="CHEBI:57692"/>
    </cofactor>
</comment>
<keyword evidence="8" id="KW-1185">Reference proteome</keyword>
<dbReference type="Proteomes" id="UP000286931">
    <property type="component" value="Unassembled WGS sequence"/>
</dbReference>
<dbReference type="Gene3D" id="3.30.465.10">
    <property type="match status" value="1"/>
</dbReference>
<evidence type="ECO:0000313" key="7">
    <source>
        <dbReference type="EMBL" id="GCD97006.1"/>
    </source>
</evidence>
<dbReference type="AlphaFoldDB" id="A0A401YQY4"/>
<dbReference type="SUPFAM" id="SSF56176">
    <property type="entry name" value="FAD-binding/transporter-associated domain-like"/>
    <property type="match status" value="1"/>
</dbReference>
<dbReference type="Gene3D" id="3.30.43.10">
    <property type="entry name" value="Uridine Diphospho-n-acetylenolpyruvylglucosamine Reductase, domain 2"/>
    <property type="match status" value="1"/>
</dbReference>
<evidence type="ECO:0000256" key="2">
    <source>
        <dbReference type="ARBA" id="ARBA00005466"/>
    </source>
</evidence>
<keyword evidence="3" id="KW-0285">Flavoprotein</keyword>
<dbReference type="PANTHER" id="PTHR13878">
    <property type="entry name" value="GULONOLACTONE OXIDASE"/>
    <property type="match status" value="1"/>
</dbReference>
<dbReference type="InterPro" id="IPR015345">
    <property type="entry name" value="Cytokinin_DH_FAD/cytokin-bd"/>
</dbReference>
<evidence type="ECO:0000259" key="6">
    <source>
        <dbReference type="PROSITE" id="PS51387"/>
    </source>
</evidence>
<dbReference type="InterPro" id="IPR016170">
    <property type="entry name" value="Cytok_DH_C_sf"/>
</dbReference>
<dbReference type="InterPro" id="IPR016167">
    <property type="entry name" value="FAD-bd_PCMH_sub1"/>
</dbReference>
<dbReference type="InterPro" id="IPR016169">
    <property type="entry name" value="FAD-bd_PCMH_sub2"/>
</dbReference>
<evidence type="ECO:0000256" key="5">
    <source>
        <dbReference type="ARBA" id="ARBA00023002"/>
    </source>
</evidence>
<sequence length="491" mass="53247">MSDRSLPDISRRTFARGLAATATVVGIDTLSGRWITRAAAAEAGSSAFDAVPRLDGELLLDEPSRQAVAVDNGNLTRVVPRAVLHPGSTADIQTMIRFARRNGIKVAARGAGHTTDGQSLSPGLVIATGSLNRIHSIGPAGADVDAGVLWSDLVRATLAQGLVPPQLTDYTNLSVAGTLSVGGVSGRFAQGAQIDRVRRLEVVTGTGESLICSATENRELFEVMLGGLGQCGVITRARVDLVRAPTAARIHTLRYTDNARFFRDLRTLLRRGELDEVYNIWAPGPTGWDYLLQAVSYYDAPSSPNSARLLRDLSVSPTEASVVDLPFAAYLERINNVIDATSGYERLVKPWFDVWLPDSTIEGFVGAVLPTLTPEDVGPSGFLLLFPQQRAKLTRPFFNVPDSNTWVFLFDILTSSPTDTPPAGFASAMKARNRTLFDRARAAGGTRYPIGTLDFDRADWKRQFGARWPELVRRRQRYDPDGILAPGVGIF</sequence>
<reference evidence="7 8" key="1">
    <citation type="submission" date="2018-12" db="EMBL/GenBank/DDBJ databases">
        <title>Draft genome sequence of Embleya hyalina NBRC 13850T.</title>
        <authorList>
            <person name="Komaki H."/>
            <person name="Hosoyama A."/>
            <person name="Kimura A."/>
            <person name="Ichikawa N."/>
            <person name="Tamura T."/>
        </authorList>
    </citation>
    <scope>NUCLEOTIDE SEQUENCE [LARGE SCALE GENOMIC DNA]</scope>
    <source>
        <strain evidence="7 8">NBRC 13850</strain>
    </source>
</reference>
<dbReference type="RefSeq" id="WP_218042991.1">
    <property type="nucleotide sequence ID" value="NZ_BIFH01000022.1"/>
</dbReference>
<dbReference type="SUPFAM" id="SSF55103">
    <property type="entry name" value="FAD-linked oxidases, C-terminal domain"/>
    <property type="match status" value="1"/>
</dbReference>
<keyword evidence="4" id="KW-0274">FAD</keyword>
<protein>
    <submittedName>
        <fullName evidence="7">6-hydroxy-D-nicotine oxidase</fullName>
    </submittedName>
</protein>
<dbReference type="Pfam" id="PF09265">
    <property type="entry name" value="Cytokin-bind"/>
    <property type="match status" value="1"/>
</dbReference>
<keyword evidence="5" id="KW-0560">Oxidoreductase</keyword>
<dbReference type="Gene3D" id="3.40.462.10">
    <property type="entry name" value="FAD-linked oxidases, C-terminal domain"/>
    <property type="match status" value="1"/>
</dbReference>
<comment type="caution">
    <text evidence="7">The sequence shown here is derived from an EMBL/GenBank/DDBJ whole genome shotgun (WGS) entry which is preliminary data.</text>
</comment>
<name>A0A401YQY4_9ACTN</name>
<dbReference type="GO" id="GO:0019139">
    <property type="term" value="F:cytokinin dehydrogenase activity"/>
    <property type="evidence" value="ECO:0007669"/>
    <property type="project" value="InterPro"/>
</dbReference>
<dbReference type="GO" id="GO:0071949">
    <property type="term" value="F:FAD binding"/>
    <property type="evidence" value="ECO:0007669"/>
    <property type="project" value="InterPro"/>
</dbReference>
<accession>A0A401YQY4</accession>
<evidence type="ECO:0000313" key="8">
    <source>
        <dbReference type="Proteomes" id="UP000286931"/>
    </source>
</evidence>
<dbReference type="InterPro" id="IPR006094">
    <property type="entry name" value="Oxid_FAD_bind_N"/>
</dbReference>
<dbReference type="PANTHER" id="PTHR13878:SF53">
    <property type="entry name" value="CYTOKININ DEHYDROGENASE 6"/>
    <property type="match status" value="1"/>
</dbReference>
<organism evidence="7 8">
    <name type="scientific">Embleya hyalina</name>
    <dbReference type="NCBI Taxonomy" id="516124"/>
    <lineage>
        <taxon>Bacteria</taxon>
        <taxon>Bacillati</taxon>
        <taxon>Actinomycetota</taxon>
        <taxon>Actinomycetes</taxon>
        <taxon>Kitasatosporales</taxon>
        <taxon>Streptomycetaceae</taxon>
        <taxon>Embleya</taxon>
    </lineage>
</organism>
<dbReference type="InterPro" id="IPR016164">
    <property type="entry name" value="FAD-linked_Oxase-like_C"/>
</dbReference>
<feature type="domain" description="FAD-binding PCMH-type" evidence="6">
    <location>
        <begin position="76"/>
        <end position="244"/>
    </location>
</feature>
<dbReference type="Pfam" id="PF01565">
    <property type="entry name" value="FAD_binding_4"/>
    <property type="match status" value="1"/>
</dbReference>
<dbReference type="InterPro" id="IPR036318">
    <property type="entry name" value="FAD-bd_PCMH-like_sf"/>
</dbReference>
<evidence type="ECO:0000256" key="4">
    <source>
        <dbReference type="ARBA" id="ARBA00022827"/>
    </source>
</evidence>
<dbReference type="InterPro" id="IPR016166">
    <property type="entry name" value="FAD-bd_PCMH"/>
</dbReference>
<gene>
    <name evidence="7" type="ORF">EHYA_04693</name>
</gene>
<dbReference type="InterPro" id="IPR006311">
    <property type="entry name" value="TAT_signal"/>
</dbReference>
<comment type="similarity">
    <text evidence="2">Belongs to the oxygen-dependent FAD-linked oxidoreductase family.</text>
</comment>
<dbReference type="GO" id="GO:0009690">
    <property type="term" value="P:cytokinin metabolic process"/>
    <property type="evidence" value="ECO:0007669"/>
    <property type="project" value="InterPro"/>
</dbReference>
<dbReference type="PROSITE" id="PS51387">
    <property type="entry name" value="FAD_PCMH"/>
    <property type="match status" value="1"/>
</dbReference>
<dbReference type="InterPro" id="IPR050432">
    <property type="entry name" value="FAD-linked_Oxidoreductases_BP"/>
</dbReference>